<evidence type="ECO:0000313" key="1">
    <source>
        <dbReference type="EMBL" id="JAH81343.1"/>
    </source>
</evidence>
<organism evidence="1">
    <name type="scientific">Anguilla anguilla</name>
    <name type="common">European freshwater eel</name>
    <name type="synonym">Muraena anguilla</name>
    <dbReference type="NCBI Taxonomy" id="7936"/>
    <lineage>
        <taxon>Eukaryota</taxon>
        <taxon>Metazoa</taxon>
        <taxon>Chordata</taxon>
        <taxon>Craniata</taxon>
        <taxon>Vertebrata</taxon>
        <taxon>Euteleostomi</taxon>
        <taxon>Actinopterygii</taxon>
        <taxon>Neopterygii</taxon>
        <taxon>Teleostei</taxon>
        <taxon>Anguilliformes</taxon>
        <taxon>Anguillidae</taxon>
        <taxon>Anguilla</taxon>
    </lineage>
</organism>
<dbReference type="AlphaFoldDB" id="A0A0E9VVS6"/>
<accession>A0A0E9VVS6</accession>
<protein>
    <submittedName>
        <fullName evidence="1">Uncharacterized protein</fullName>
    </submittedName>
</protein>
<reference evidence="1" key="1">
    <citation type="submission" date="2014-11" db="EMBL/GenBank/DDBJ databases">
        <authorList>
            <person name="Amaro Gonzalez C."/>
        </authorList>
    </citation>
    <scope>NUCLEOTIDE SEQUENCE</scope>
</reference>
<sequence length="41" mass="4727">MEAKTVEMSPFPSDDDRHARQIIVHQNQEIKSLLGLYFPQG</sequence>
<proteinExistence type="predicted"/>
<reference evidence="1" key="2">
    <citation type="journal article" date="2015" name="Fish Shellfish Immunol.">
        <title>Early steps in the European eel (Anguilla anguilla)-Vibrio vulnificus interaction in the gills: Role of the RtxA13 toxin.</title>
        <authorList>
            <person name="Callol A."/>
            <person name="Pajuelo D."/>
            <person name="Ebbesson L."/>
            <person name="Teles M."/>
            <person name="MacKenzie S."/>
            <person name="Amaro C."/>
        </authorList>
    </citation>
    <scope>NUCLEOTIDE SEQUENCE</scope>
</reference>
<name>A0A0E9VVS6_ANGAN</name>
<dbReference type="EMBL" id="GBXM01027234">
    <property type="protein sequence ID" value="JAH81343.1"/>
    <property type="molecule type" value="Transcribed_RNA"/>
</dbReference>